<comment type="subcellular location">
    <subcellularLocation>
        <location evidence="3">Golgi apparatus</location>
        <location evidence="3">trans-Golgi network</location>
    </subcellularLocation>
</comment>
<dbReference type="GO" id="GO:0005829">
    <property type="term" value="C:cytosol"/>
    <property type="evidence" value="ECO:0007669"/>
    <property type="project" value="GOC"/>
</dbReference>
<evidence type="ECO:0000256" key="4">
    <source>
        <dbReference type="SAM" id="MobiDB-lite"/>
    </source>
</evidence>
<dbReference type="PANTHER" id="PTHR15954">
    <property type="entry name" value="VACUOLAR PROTEIN SORTING-ASSOCIATED PROTEIN 51 HOMOLOG"/>
    <property type="match status" value="1"/>
</dbReference>
<name>A0A830B7G9_9LAMI</name>
<dbReference type="InterPro" id="IPR039481">
    <property type="entry name" value="EXOC2/Sec5_N_dom"/>
</dbReference>
<keyword evidence="7" id="KW-1185">Reference proteome</keyword>
<dbReference type="GO" id="GO:0032456">
    <property type="term" value="P:endocytic recycling"/>
    <property type="evidence" value="ECO:0007669"/>
    <property type="project" value="TreeGrafter"/>
</dbReference>
<dbReference type="GO" id="GO:0006869">
    <property type="term" value="P:lipid transport"/>
    <property type="evidence" value="ECO:0007669"/>
    <property type="project" value="UniProtKB-UniRule"/>
</dbReference>
<accession>A0A830B7G9</accession>
<evidence type="ECO:0000256" key="3">
    <source>
        <dbReference type="RuleBase" id="RU368010"/>
    </source>
</evidence>
<evidence type="ECO:0000259" key="5">
    <source>
        <dbReference type="Pfam" id="PF15469"/>
    </source>
</evidence>
<evidence type="ECO:0000256" key="1">
    <source>
        <dbReference type="ARBA" id="ARBA00006080"/>
    </source>
</evidence>
<feature type="region of interest" description="Disordered" evidence="4">
    <location>
        <begin position="24"/>
        <end position="43"/>
    </location>
</feature>
<dbReference type="GO" id="GO:0007030">
    <property type="term" value="P:Golgi organization"/>
    <property type="evidence" value="ECO:0007669"/>
    <property type="project" value="UniProtKB-UniRule"/>
</dbReference>
<dbReference type="GO" id="GO:0007041">
    <property type="term" value="P:lysosomal transport"/>
    <property type="evidence" value="ECO:0007669"/>
    <property type="project" value="TreeGrafter"/>
</dbReference>
<feature type="region of interest" description="Disordered" evidence="4">
    <location>
        <begin position="560"/>
        <end position="595"/>
    </location>
</feature>
<organism evidence="6 7">
    <name type="scientific">Phtheirospermum japonicum</name>
    <dbReference type="NCBI Taxonomy" id="374723"/>
    <lineage>
        <taxon>Eukaryota</taxon>
        <taxon>Viridiplantae</taxon>
        <taxon>Streptophyta</taxon>
        <taxon>Embryophyta</taxon>
        <taxon>Tracheophyta</taxon>
        <taxon>Spermatophyta</taxon>
        <taxon>Magnoliopsida</taxon>
        <taxon>eudicotyledons</taxon>
        <taxon>Gunneridae</taxon>
        <taxon>Pentapetalae</taxon>
        <taxon>asterids</taxon>
        <taxon>lamiids</taxon>
        <taxon>Lamiales</taxon>
        <taxon>Orobanchaceae</taxon>
        <taxon>Orobanchaceae incertae sedis</taxon>
        <taxon>Phtheirospermum</taxon>
    </lineage>
</organism>
<dbReference type="EMBL" id="BMAC01000020">
    <property type="protein sequence ID" value="GFP80614.1"/>
    <property type="molecule type" value="Genomic_DNA"/>
</dbReference>
<dbReference type="Pfam" id="PF15469">
    <property type="entry name" value="Sec5"/>
    <property type="match status" value="1"/>
</dbReference>
<gene>
    <name evidence="6" type="ORF">PHJA_000204700</name>
</gene>
<evidence type="ECO:0000313" key="6">
    <source>
        <dbReference type="EMBL" id="GFP80614.1"/>
    </source>
</evidence>
<comment type="caution">
    <text evidence="6">The sequence shown here is derived from an EMBL/GenBank/DDBJ whole genome shotgun (WGS) entry which is preliminary data.</text>
</comment>
<comment type="similarity">
    <text evidence="1 3">Belongs to the VPS51 family.</text>
</comment>
<dbReference type="Proteomes" id="UP000653305">
    <property type="component" value="Unassembled WGS sequence"/>
</dbReference>
<keyword evidence="3" id="KW-0333">Golgi apparatus</keyword>
<dbReference type="GO" id="GO:0016020">
    <property type="term" value="C:membrane"/>
    <property type="evidence" value="ECO:0007669"/>
    <property type="project" value="TreeGrafter"/>
</dbReference>
<dbReference type="GO" id="GO:1990745">
    <property type="term" value="C:EARP complex"/>
    <property type="evidence" value="ECO:0007669"/>
    <property type="project" value="TreeGrafter"/>
</dbReference>
<reference evidence="6" key="1">
    <citation type="submission" date="2020-07" db="EMBL/GenBank/DDBJ databases">
        <title>Ethylene signaling mediates host invasion by parasitic plants.</title>
        <authorList>
            <person name="Yoshida S."/>
        </authorList>
    </citation>
    <scope>NUCLEOTIDE SEQUENCE</scope>
    <source>
        <strain evidence="6">Okayama</strain>
    </source>
</reference>
<comment type="subunit">
    <text evidence="3">Component of the Golgi-associated retrograde protein (GARP) complex.</text>
</comment>
<keyword evidence="3" id="KW-0445">Lipid transport</keyword>
<protein>
    <recommendedName>
        <fullName evidence="3">Vacuolar protein sorting-associated protein 51 homolog</fullName>
    </recommendedName>
</protein>
<dbReference type="GO" id="GO:0048193">
    <property type="term" value="P:Golgi vesicle transport"/>
    <property type="evidence" value="ECO:0007669"/>
    <property type="project" value="TreeGrafter"/>
</dbReference>
<evidence type="ECO:0000256" key="2">
    <source>
        <dbReference type="ARBA" id="ARBA00022448"/>
    </source>
</evidence>
<dbReference type="InterPro" id="IPR014812">
    <property type="entry name" value="Vps51"/>
</dbReference>
<dbReference type="GO" id="GO:0000938">
    <property type="term" value="C:GARP complex"/>
    <property type="evidence" value="ECO:0007669"/>
    <property type="project" value="UniProtKB-UniRule"/>
</dbReference>
<dbReference type="OrthoDB" id="203678at2759"/>
<dbReference type="GO" id="GO:0015031">
    <property type="term" value="P:protein transport"/>
    <property type="evidence" value="ECO:0007669"/>
    <property type="project" value="UniProtKB-UniRule"/>
</dbReference>
<keyword evidence="3" id="KW-0653">Protein transport</keyword>
<keyword evidence="2 3" id="KW-0813">Transport</keyword>
<sequence>MEVEGGVPLDDKAKRMRDLLSSFYSPDHSSSSSPSNASLPPNTSSRFATLDTINTTSFDADQYMNLLRLNFEFYFQDGDISIGSDGIADQSAITSVQSRSDGVNTSLFEKREHIEKLHRTRNLLRKVQFIYDLPTRLEKCIKSETYAEAVKFYTGATPIFKAYGDSSFQDCKRASEEAGKVFSDSESIQARAEAVMLLKQLDFPVENLKVKLFEKLEQFLVDLHLESKELANASPNQGSVPELASATAHEASIREFAEAVRAYKVIFLHSEPELSKLAEDLVKKHFEATHQQIMKQVRSADLLAMLRNNNMSSLVAGVIWNDVLLMDEVLPEASLPDFALQYARVAIKDYISNTFTHLFNNIQDSITKVQFASKEGTEEEYSLQATLEASKKAVIQGSMDTLMDFRHLLEENPELLLKLRDLTIDWVQQGFQDFFRKLDGYFLLLSGKSNTSSQDVKLIEEMPGDKIAAGLELASSFSGGGGPPFVPAEICRIFRSSGETFLHHYIKMRTQKISVLLKKRFTAPNWVKHKEPREVHMFVDLLLQEFGEIRSEVKQILPQGLNNKHRRTNSNGSTTSSRSNTLRDDRLSRSTTQKARSQLLESHLAKLFKQKMEIFTKIEHTQVGTLVLV</sequence>
<dbReference type="GO" id="GO:0042147">
    <property type="term" value="P:retrograde transport, endosome to Golgi"/>
    <property type="evidence" value="ECO:0007669"/>
    <property type="project" value="UniProtKB-UniRule"/>
</dbReference>
<feature type="domain" description="Exocyst complex component EXOC2/Sec5 N-terminal" evidence="5">
    <location>
        <begin position="91"/>
        <end position="226"/>
    </location>
</feature>
<dbReference type="AlphaFoldDB" id="A0A830B7G9"/>
<proteinExistence type="inferred from homology"/>
<dbReference type="PANTHER" id="PTHR15954:SF4">
    <property type="entry name" value="VACUOLAR PROTEIN SORTING-ASSOCIATED PROTEIN 51 HOMOLOG"/>
    <property type="match status" value="1"/>
</dbReference>
<comment type="function">
    <text evidence="3">Acts as component of the GARP complex that is involved in retrograde transport from early and late endosomes to the trans-Golgi network (TGN).</text>
</comment>
<evidence type="ECO:0000313" key="7">
    <source>
        <dbReference type="Proteomes" id="UP000653305"/>
    </source>
</evidence>
<feature type="compositionally biased region" description="Low complexity" evidence="4">
    <location>
        <begin position="569"/>
        <end position="580"/>
    </location>
</feature>